<evidence type="ECO:0000259" key="1">
    <source>
        <dbReference type="Pfam" id="PF09994"/>
    </source>
</evidence>
<dbReference type="InterPro" id="IPR018712">
    <property type="entry name" value="Tle1-like_cat"/>
</dbReference>
<name>A0A8H7HDN8_9AGAM</name>
<feature type="domain" description="T6SS Phospholipase effector Tle1-like catalytic" evidence="1">
    <location>
        <begin position="140"/>
        <end position="418"/>
    </location>
</feature>
<evidence type="ECO:0000313" key="3">
    <source>
        <dbReference type="Proteomes" id="UP000650582"/>
    </source>
</evidence>
<evidence type="ECO:0000313" key="2">
    <source>
        <dbReference type="EMBL" id="KAF8684923.1"/>
    </source>
</evidence>
<dbReference type="Pfam" id="PF09994">
    <property type="entry name" value="T6SS_Tle1-like_cat"/>
    <property type="match status" value="1"/>
</dbReference>
<sequence length="609" mass="68868">MTVPASDLFDPPHGSKLFVLEILPWLSTEHVIVRATPTEDSDCVFENPEDAEFDLSQHIGINAYGQLEWGLSGFELAAKNPEIRSYKNKDRWLCVQLTDDTENPQRALNLDDCLALVEYYDEDAGEIRTKLGQKPVSSKRSIILCFDGTSNHFSNQNTNVVKLVELLKKDDPSQQLPGVGTYSAPGLLTRLGEKIACIADEGIAWYLYQHVIDGYKYLMQTYRAGDQVCIFGFSRGAYTARALAGMLHSVGLLPRDNMEQVSFAYQIYVKSDKQRRDKFAHVPSAVKITAGPEEVEPDAFKSTFCVPITITFLGVWDTVGSVGLLTEKNLPFIEHNPSVLYFRQALALDENRGNFIPSVWDHSRTTSSQNVLEVWFKGGHCDVGGGAGPPERFIPPNEHPEPSVPRLSNISLRWMIRQCLTPGIRILFDPKVMRRYRKRKILETRTPGNGTESIENYSATLDQFDVRAKPTIMHDRSWWWKSLDCIPVPKLEQTPEDPSEPGTKYWPNFGASRIIHRPASFEGRAPIRLHASVCSHIVELAAEKKVYVPAARWFNPKADPLFPIMDESIGSSVISKDKHEPVQKALWMVWSADLNQSWWSSFTKWLGWI</sequence>
<comment type="caution">
    <text evidence="2">The sequence shown here is derived from an EMBL/GenBank/DDBJ whole genome shotgun (WGS) entry which is preliminary data.</text>
</comment>
<organism evidence="2 3">
    <name type="scientific">Rhizoctonia solani</name>
    <dbReference type="NCBI Taxonomy" id="456999"/>
    <lineage>
        <taxon>Eukaryota</taxon>
        <taxon>Fungi</taxon>
        <taxon>Dikarya</taxon>
        <taxon>Basidiomycota</taxon>
        <taxon>Agaricomycotina</taxon>
        <taxon>Agaricomycetes</taxon>
        <taxon>Cantharellales</taxon>
        <taxon>Ceratobasidiaceae</taxon>
        <taxon>Rhizoctonia</taxon>
    </lineage>
</organism>
<protein>
    <recommendedName>
        <fullName evidence="1">T6SS Phospholipase effector Tle1-like catalytic domain-containing protein</fullName>
    </recommendedName>
</protein>
<gene>
    <name evidence="2" type="ORF">RHS04_01123</name>
</gene>
<dbReference type="Gene3D" id="2.30.60.10">
    <property type="entry name" value="Cyanovirin-N"/>
    <property type="match status" value="1"/>
</dbReference>
<dbReference type="InterPro" id="IPR029058">
    <property type="entry name" value="AB_hydrolase_fold"/>
</dbReference>
<accession>A0A8H7HDN8</accession>
<dbReference type="Proteomes" id="UP000650582">
    <property type="component" value="Unassembled WGS sequence"/>
</dbReference>
<reference evidence="2" key="1">
    <citation type="submission" date="2020-09" db="EMBL/GenBank/DDBJ databases">
        <title>Comparative genome analyses of four rice-infecting Rhizoctonia solani isolates reveal extensive enrichment of homogalacturonan modification genes.</title>
        <authorList>
            <person name="Lee D.-Y."/>
            <person name="Jeon J."/>
            <person name="Kim K.-T."/>
            <person name="Cheong K."/>
            <person name="Song H."/>
            <person name="Choi G."/>
            <person name="Ko J."/>
            <person name="Opiyo S.O."/>
            <person name="Zuo S."/>
            <person name="Madhav S."/>
            <person name="Lee Y.-H."/>
            <person name="Wang G.-L."/>
        </authorList>
    </citation>
    <scope>NUCLEOTIDE SEQUENCE</scope>
    <source>
        <strain evidence="2">AG1-IA YN-7</strain>
    </source>
</reference>
<dbReference type="AlphaFoldDB" id="A0A8H7HDN8"/>
<proteinExistence type="predicted"/>
<dbReference type="SUPFAM" id="SSF53474">
    <property type="entry name" value="alpha/beta-Hydrolases"/>
    <property type="match status" value="1"/>
</dbReference>
<dbReference type="EMBL" id="JACYCC010000024">
    <property type="protein sequence ID" value="KAF8684923.1"/>
    <property type="molecule type" value="Genomic_DNA"/>
</dbReference>
<dbReference type="PANTHER" id="PTHR33840:SF2">
    <property type="entry name" value="TLE1 PHOSPHOLIPASE DOMAIN-CONTAINING PROTEIN"/>
    <property type="match status" value="1"/>
</dbReference>
<dbReference type="PANTHER" id="PTHR33840">
    <property type="match status" value="1"/>
</dbReference>
<dbReference type="InterPro" id="IPR036673">
    <property type="entry name" value="Cyanovirin-N_sf"/>
</dbReference>